<feature type="domain" description="6-phosphogluconate dehydrogenase C-terminal" evidence="7">
    <location>
        <begin position="1"/>
        <end position="109"/>
    </location>
</feature>
<keyword evidence="6" id="KW-0570">Pentose shunt</keyword>
<organism evidence="8 9">
    <name type="scientific">Haematococcus lacustris</name>
    <name type="common">Green alga</name>
    <name type="synonym">Haematococcus pluvialis</name>
    <dbReference type="NCBI Taxonomy" id="44745"/>
    <lineage>
        <taxon>Eukaryota</taxon>
        <taxon>Viridiplantae</taxon>
        <taxon>Chlorophyta</taxon>
        <taxon>core chlorophytes</taxon>
        <taxon>Chlorophyceae</taxon>
        <taxon>CS clade</taxon>
        <taxon>Chlamydomonadales</taxon>
        <taxon>Haematococcaceae</taxon>
        <taxon>Haematococcus</taxon>
    </lineage>
</organism>
<dbReference type="GO" id="GO:0006098">
    <property type="term" value="P:pentose-phosphate shunt"/>
    <property type="evidence" value="ECO:0007669"/>
    <property type="project" value="UniProtKB-UniPathway"/>
</dbReference>
<comment type="caution">
    <text evidence="8">The sequence shown here is derived from an EMBL/GenBank/DDBJ whole genome shotgun (WGS) entry which is preliminary data.</text>
</comment>
<evidence type="ECO:0000256" key="1">
    <source>
        <dbReference type="ARBA" id="ARBA00004874"/>
    </source>
</evidence>
<dbReference type="AlphaFoldDB" id="A0A699ZYP5"/>
<dbReference type="SMART" id="SM01350">
    <property type="entry name" value="6PGD"/>
    <property type="match status" value="1"/>
</dbReference>
<dbReference type="EMBL" id="BLLF01001773">
    <property type="protein sequence ID" value="GFH21172.1"/>
    <property type="molecule type" value="Genomic_DNA"/>
</dbReference>
<dbReference type="InterPro" id="IPR013328">
    <property type="entry name" value="6PGD_dom2"/>
</dbReference>
<keyword evidence="5" id="KW-0311">Gluconate utilization</keyword>
<sequence>MYQGGCIIRAQFLDEISKAYKRNPSLPNLLVDSEFAANIAQRDAAWRRVVSLSINAGVPVPGFSASLSYFDTYRRARLPANLVQAQRDFFGSHTYQRTDKEGWYHTVEGWSEEIRFGAIWLVGAGGGRGHNLVNPWQAMLPMTSAEKGQ</sequence>
<evidence type="ECO:0000256" key="5">
    <source>
        <dbReference type="ARBA" id="ARBA00023064"/>
    </source>
</evidence>
<evidence type="ECO:0000259" key="7">
    <source>
        <dbReference type="SMART" id="SM01350"/>
    </source>
</evidence>
<proteinExistence type="inferred from homology"/>
<keyword evidence="9" id="KW-1185">Reference proteome</keyword>
<comment type="pathway">
    <text evidence="1">Carbohydrate degradation; pentose phosphate pathway; D-ribulose 5-phosphate from D-glucose 6-phosphate (oxidative stage): step 3/3.</text>
</comment>
<evidence type="ECO:0000313" key="9">
    <source>
        <dbReference type="Proteomes" id="UP000485058"/>
    </source>
</evidence>
<dbReference type="FunFam" id="1.20.5.320:FF:000001">
    <property type="entry name" value="6-phosphogluconate dehydrogenase, decarboxylating"/>
    <property type="match status" value="1"/>
</dbReference>
<dbReference type="Gene3D" id="1.10.1040.10">
    <property type="entry name" value="N-(1-d-carboxylethyl)-l-norvaline Dehydrogenase, domain 2"/>
    <property type="match status" value="1"/>
</dbReference>
<evidence type="ECO:0000256" key="6">
    <source>
        <dbReference type="ARBA" id="ARBA00023126"/>
    </source>
</evidence>
<dbReference type="SUPFAM" id="SSF48179">
    <property type="entry name" value="6-phosphogluconate dehydrogenase C-terminal domain-like"/>
    <property type="match status" value="1"/>
</dbReference>
<dbReference type="PANTHER" id="PTHR11811">
    <property type="entry name" value="6-PHOSPHOGLUCONATE DEHYDROGENASE"/>
    <property type="match status" value="1"/>
</dbReference>
<dbReference type="Proteomes" id="UP000485058">
    <property type="component" value="Unassembled WGS sequence"/>
</dbReference>
<dbReference type="InterPro" id="IPR006183">
    <property type="entry name" value="Pgluconate_DH"/>
</dbReference>
<dbReference type="Pfam" id="PF00393">
    <property type="entry name" value="6PGD"/>
    <property type="match status" value="1"/>
</dbReference>
<dbReference type="InterPro" id="IPR006114">
    <property type="entry name" value="6PGDH_C"/>
</dbReference>
<comment type="similarity">
    <text evidence="2">Belongs to the 6-phosphogluconate dehydrogenase family.</text>
</comment>
<dbReference type="GO" id="GO:0019521">
    <property type="term" value="P:D-gluconate metabolic process"/>
    <property type="evidence" value="ECO:0007669"/>
    <property type="project" value="UniProtKB-KW"/>
</dbReference>
<dbReference type="Gene3D" id="1.20.5.320">
    <property type="entry name" value="6-Phosphogluconate Dehydrogenase, domain 3"/>
    <property type="match status" value="1"/>
</dbReference>
<evidence type="ECO:0000256" key="2">
    <source>
        <dbReference type="ARBA" id="ARBA00008419"/>
    </source>
</evidence>
<gene>
    <name evidence="8" type="ORF">HaLaN_18418</name>
</gene>
<evidence type="ECO:0000313" key="8">
    <source>
        <dbReference type="EMBL" id="GFH21172.1"/>
    </source>
</evidence>
<dbReference type="UniPathway" id="UPA00115">
    <property type="reaction ID" value="UER00410"/>
</dbReference>
<accession>A0A699ZYP5</accession>
<evidence type="ECO:0000256" key="3">
    <source>
        <dbReference type="ARBA" id="ARBA00013011"/>
    </source>
</evidence>
<name>A0A699ZYP5_HAELA</name>
<dbReference type="GO" id="GO:0004616">
    <property type="term" value="F:phosphogluconate dehydrogenase (decarboxylating) activity"/>
    <property type="evidence" value="ECO:0007669"/>
    <property type="project" value="UniProtKB-EC"/>
</dbReference>
<reference evidence="8 9" key="1">
    <citation type="submission" date="2020-02" db="EMBL/GenBank/DDBJ databases">
        <title>Draft genome sequence of Haematococcus lacustris strain NIES-144.</title>
        <authorList>
            <person name="Morimoto D."/>
            <person name="Nakagawa S."/>
            <person name="Yoshida T."/>
            <person name="Sawayama S."/>
        </authorList>
    </citation>
    <scope>NUCLEOTIDE SEQUENCE [LARGE SCALE GENOMIC DNA]</scope>
    <source>
        <strain evidence="8 9">NIES-144</strain>
    </source>
</reference>
<protein>
    <recommendedName>
        <fullName evidence="3">phosphogluconate dehydrogenase (NADP(+)-dependent, decarboxylating)</fullName>
        <ecNumber evidence="3">1.1.1.44</ecNumber>
    </recommendedName>
</protein>
<keyword evidence="4" id="KW-0560">Oxidoreductase</keyword>
<dbReference type="EC" id="1.1.1.44" evidence="3"/>
<evidence type="ECO:0000256" key="4">
    <source>
        <dbReference type="ARBA" id="ARBA00023002"/>
    </source>
</evidence>
<dbReference type="InterPro" id="IPR008927">
    <property type="entry name" value="6-PGluconate_DH-like_C_sf"/>
</dbReference>